<dbReference type="InterPro" id="IPR013096">
    <property type="entry name" value="Cupin_2"/>
</dbReference>
<dbReference type="OrthoDB" id="4762975at2"/>
<feature type="domain" description="Cupin type-2" evidence="1">
    <location>
        <begin position="56"/>
        <end position="114"/>
    </location>
</feature>
<keyword evidence="3" id="KW-1185">Reference proteome</keyword>
<dbReference type="GO" id="GO:0016853">
    <property type="term" value="F:isomerase activity"/>
    <property type="evidence" value="ECO:0007669"/>
    <property type="project" value="UniProtKB-KW"/>
</dbReference>
<protein>
    <submittedName>
        <fullName evidence="2">Mannose-6-phosphate isomerase, cupin superfamily</fullName>
    </submittedName>
</protein>
<evidence type="ECO:0000313" key="3">
    <source>
        <dbReference type="Proteomes" id="UP000219439"/>
    </source>
</evidence>
<proteinExistence type="predicted"/>
<dbReference type="SUPFAM" id="SSF51182">
    <property type="entry name" value="RmlC-like cupins"/>
    <property type="match status" value="1"/>
</dbReference>
<dbReference type="Proteomes" id="UP000219439">
    <property type="component" value="Unassembled WGS sequence"/>
</dbReference>
<keyword evidence="2" id="KW-0413">Isomerase</keyword>
<reference evidence="2 3" key="1">
    <citation type="submission" date="2017-09" db="EMBL/GenBank/DDBJ databases">
        <authorList>
            <person name="Ehlers B."/>
            <person name="Leendertz F.H."/>
        </authorList>
    </citation>
    <scope>NUCLEOTIDE SEQUENCE [LARGE SCALE GENOMIC DNA]</scope>
    <source>
        <strain evidence="2 3">DSM 18289</strain>
    </source>
</reference>
<evidence type="ECO:0000259" key="1">
    <source>
        <dbReference type="Pfam" id="PF07883"/>
    </source>
</evidence>
<dbReference type="AlphaFoldDB" id="A0A285NKM0"/>
<dbReference type="Gene3D" id="2.60.120.10">
    <property type="entry name" value="Jelly Rolls"/>
    <property type="match status" value="1"/>
</dbReference>
<dbReference type="CDD" id="cd06980">
    <property type="entry name" value="cupin_bxe_c0505"/>
    <property type="match status" value="1"/>
</dbReference>
<dbReference type="RefSeq" id="WP_097152660.1">
    <property type="nucleotide sequence ID" value="NZ_OBEL01000001.1"/>
</dbReference>
<sequence>MADHKFGLHKAKEADFVKEGLRAFFSYRDLGIKEATNGDFAAHVIRAEELIDKPGGKHTHQLEFQMVYMLKGWAKFWYEDKGECVLEVGDCVYQRPGIVHELRDFSADCEMLEIVSPAKFGTQAAD</sequence>
<evidence type="ECO:0000313" key="2">
    <source>
        <dbReference type="EMBL" id="SNZ08191.1"/>
    </source>
</evidence>
<gene>
    <name evidence="2" type="ORF">SAMN06265368_1499</name>
</gene>
<dbReference type="Pfam" id="PF07883">
    <property type="entry name" value="Cupin_2"/>
    <property type="match status" value="1"/>
</dbReference>
<dbReference type="InterPro" id="IPR011051">
    <property type="entry name" value="RmlC_Cupin_sf"/>
</dbReference>
<accession>A0A285NKM0</accession>
<name>A0A285NKM0_9HYPH</name>
<dbReference type="EMBL" id="OBEL01000001">
    <property type="protein sequence ID" value="SNZ08191.1"/>
    <property type="molecule type" value="Genomic_DNA"/>
</dbReference>
<organism evidence="2 3">
    <name type="scientific">Cohaesibacter gelatinilyticus</name>
    <dbReference type="NCBI Taxonomy" id="372072"/>
    <lineage>
        <taxon>Bacteria</taxon>
        <taxon>Pseudomonadati</taxon>
        <taxon>Pseudomonadota</taxon>
        <taxon>Alphaproteobacteria</taxon>
        <taxon>Hyphomicrobiales</taxon>
        <taxon>Cohaesibacteraceae</taxon>
    </lineage>
</organism>
<dbReference type="InterPro" id="IPR014710">
    <property type="entry name" value="RmlC-like_jellyroll"/>
</dbReference>